<keyword evidence="1" id="KW-1133">Transmembrane helix</keyword>
<sequence length="101" mass="12125">MQLSKRGHNSKNSTWLDTNITDCFKTVWKTPYIMNLALTQAFKDYCFVGVQAYVQLESSRLKLTQLYQELQRARQQVLQLLFWCLIRVLFELLQTFIWSFH</sequence>
<name>A0A7J7CV61_TRIWF</name>
<keyword evidence="3" id="KW-1185">Reference proteome</keyword>
<accession>A0A7J7CV61</accession>
<evidence type="ECO:0000256" key="1">
    <source>
        <dbReference type="SAM" id="Phobius"/>
    </source>
</evidence>
<proteinExistence type="predicted"/>
<dbReference type="Proteomes" id="UP000593562">
    <property type="component" value="Unassembled WGS sequence"/>
</dbReference>
<feature type="transmembrane region" description="Helical" evidence="1">
    <location>
        <begin position="80"/>
        <end position="100"/>
    </location>
</feature>
<keyword evidence="1" id="KW-0812">Transmembrane</keyword>
<evidence type="ECO:0000313" key="3">
    <source>
        <dbReference type="Proteomes" id="UP000593562"/>
    </source>
</evidence>
<gene>
    <name evidence="2" type="ORF">HS088_TW13G00779</name>
</gene>
<organism evidence="2 3">
    <name type="scientific">Tripterygium wilfordii</name>
    <name type="common">Thunder God vine</name>
    <dbReference type="NCBI Taxonomy" id="458696"/>
    <lineage>
        <taxon>Eukaryota</taxon>
        <taxon>Viridiplantae</taxon>
        <taxon>Streptophyta</taxon>
        <taxon>Embryophyta</taxon>
        <taxon>Tracheophyta</taxon>
        <taxon>Spermatophyta</taxon>
        <taxon>Magnoliopsida</taxon>
        <taxon>eudicotyledons</taxon>
        <taxon>Gunneridae</taxon>
        <taxon>Pentapetalae</taxon>
        <taxon>rosids</taxon>
        <taxon>fabids</taxon>
        <taxon>Celastrales</taxon>
        <taxon>Celastraceae</taxon>
        <taxon>Tripterygium</taxon>
    </lineage>
</organism>
<dbReference type="EMBL" id="JAAARO010000013">
    <property type="protein sequence ID" value="KAF5737888.1"/>
    <property type="molecule type" value="Genomic_DNA"/>
</dbReference>
<protein>
    <submittedName>
        <fullName evidence="2">Uncharacterized protein</fullName>
    </submittedName>
</protein>
<keyword evidence="1" id="KW-0472">Membrane</keyword>
<reference evidence="2 3" key="1">
    <citation type="journal article" date="2020" name="Nat. Commun.">
        <title>Genome of Tripterygium wilfordii and identification of cytochrome P450 involved in triptolide biosynthesis.</title>
        <authorList>
            <person name="Tu L."/>
            <person name="Su P."/>
            <person name="Zhang Z."/>
            <person name="Gao L."/>
            <person name="Wang J."/>
            <person name="Hu T."/>
            <person name="Zhou J."/>
            <person name="Zhang Y."/>
            <person name="Zhao Y."/>
            <person name="Liu Y."/>
            <person name="Song Y."/>
            <person name="Tong Y."/>
            <person name="Lu Y."/>
            <person name="Yang J."/>
            <person name="Xu C."/>
            <person name="Jia M."/>
            <person name="Peters R.J."/>
            <person name="Huang L."/>
            <person name="Gao W."/>
        </authorList>
    </citation>
    <scope>NUCLEOTIDE SEQUENCE [LARGE SCALE GENOMIC DNA]</scope>
    <source>
        <strain evidence="3">cv. XIE 37</strain>
        <tissue evidence="2">Leaf</tissue>
    </source>
</reference>
<comment type="caution">
    <text evidence="2">The sequence shown here is derived from an EMBL/GenBank/DDBJ whole genome shotgun (WGS) entry which is preliminary data.</text>
</comment>
<evidence type="ECO:0000313" key="2">
    <source>
        <dbReference type="EMBL" id="KAF5737888.1"/>
    </source>
</evidence>
<dbReference type="InParanoid" id="A0A7J7CV61"/>
<dbReference type="AlphaFoldDB" id="A0A7J7CV61"/>